<dbReference type="Pfam" id="PF00498">
    <property type="entry name" value="FHA"/>
    <property type="match status" value="1"/>
</dbReference>
<dbReference type="Gene3D" id="2.60.200.20">
    <property type="match status" value="1"/>
</dbReference>
<dbReference type="OrthoDB" id="273564at2"/>
<evidence type="ECO:0000313" key="3">
    <source>
        <dbReference type="Proteomes" id="UP000190965"/>
    </source>
</evidence>
<accession>A0A1T2XZF3</accession>
<protein>
    <submittedName>
        <fullName evidence="2">Type VI secretion protein</fullName>
    </submittedName>
</protein>
<dbReference type="Pfam" id="PF20232">
    <property type="entry name" value="T6SS_FHA_C"/>
    <property type="match status" value="1"/>
</dbReference>
<dbReference type="SUPFAM" id="SSF49879">
    <property type="entry name" value="SMAD/FHA domain"/>
    <property type="match status" value="1"/>
</dbReference>
<dbReference type="InterPro" id="IPR000253">
    <property type="entry name" value="FHA_dom"/>
</dbReference>
<name>A0A1T2XZF3_PSEFL</name>
<feature type="domain" description="FHA" evidence="1">
    <location>
        <begin position="28"/>
        <end position="78"/>
    </location>
</feature>
<comment type="caution">
    <text evidence="2">The sequence shown here is derived from an EMBL/GenBank/DDBJ whole genome shotgun (WGS) entry which is preliminary data.</text>
</comment>
<evidence type="ECO:0000259" key="1">
    <source>
        <dbReference type="PROSITE" id="PS50006"/>
    </source>
</evidence>
<organism evidence="2 3">
    <name type="scientific">Pseudomonas fluorescens</name>
    <dbReference type="NCBI Taxonomy" id="294"/>
    <lineage>
        <taxon>Bacteria</taxon>
        <taxon>Pseudomonadati</taxon>
        <taxon>Pseudomonadota</taxon>
        <taxon>Gammaproteobacteria</taxon>
        <taxon>Pseudomonadales</taxon>
        <taxon>Pseudomonadaceae</taxon>
        <taxon>Pseudomonas</taxon>
    </lineage>
</organism>
<dbReference type="Proteomes" id="UP000190965">
    <property type="component" value="Unassembled WGS sequence"/>
</dbReference>
<dbReference type="PROSITE" id="PS50006">
    <property type="entry name" value="FHA_DOMAIN"/>
    <property type="match status" value="1"/>
</dbReference>
<evidence type="ECO:0000313" key="2">
    <source>
        <dbReference type="EMBL" id="OPA85212.1"/>
    </source>
</evidence>
<dbReference type="NCBIfam" id="TIGR03354">
    <property type="entry name" value="VI_FHA"/>
    <property type="match status" value="1"/>
</dbReference>
<dbReference type="InterPro" id="IPR017735">
    <property type="entry name" value="T6SS_FHA"/>
</dbReference>
<dbReference type="InterPro" id="IPR008984">
    <property type="entry name" value="SMAD_FHA_dom_sf"/>
</dbReference>
<proteinExistence type="predicted"/>
<dbReference type="InterPro" id="IPR046883">
    <property type="entry name" value="T6SS_FHA_C"/>
</dbReference>
<dbReference type="AlphaFoldDB" id="A0A1T2XZF3"/>
<sequence length="395" mass="43261">MKLELEVCGAEDEGSLTSVGKTFERAGGVIGRGAGCDWVIPDGSRLLSSHHGLIAFREGQYFLTDISSNGISVVGSAERLRKGQARLIDDGDEFRLGSLVIRAHLVGLARPDAAHGYRANDSIPDDAFLALDPIQLMDSERRHQMASRELDALSEPAVEHEHCLDHRAVDREHAVLPRRAEPVQDAPSRDCAATSPVDAVFWTQFAAALGIPLQACDSSAREALAIKVARLLRLGVEGLQQSMRTCEELKTELNLPLFDARLNSLNPLKDCPGTDAALAAMLGVDRLGQLSAEQAVRQVQRDLQAHQVALLAACRSSVRTTRTAFAPDHLLTCFHYQEKKPWFSTGGGHWRAYQRHYRRVIADSACNDPLRGGDFAKAYEEQVRLISTLHADFSG</sequence>
<reference evidence="2 3" key="1">
    <citation type="submission" date="2016-12" db="EMBL/GenBank/DDBJ databases">
        <title>Draft genome sequences of seven strains of Pseudomonas fluorescens that produce 4-formylaminooxyvinylglycine.</title>
        <authorList>
            <person name="Okrent R.A."/>
            <person name="Manning V.A."/>
            <person name="Trippe K.M."/>
        </authorList>
    </citation>
    <scope>NUCLEOTIDE SEQUENCE [LARGE SCALE GENOMIC DNA]</scope>
    <source>
        <strain evidence="2 3">P5A</strain>
    </source>
</reference>
<dbReference type="CDD" id="cd00060">
    <property type="entry name" value="FHA"/>
    <property type="match status" value="1"/>
</dbReference>
<dbReference type="EMBL" id="MSDF01000054">
    <property type="protein sequence ID" value="OPA85212.1"/>
    <property type="molecule type" value="Genomic_DNA"/>
</dbReference>
<dbReference type="RefSeq" id="WP_078742901.1">
    <property type="nucleotide sequence ID" value="NZ_MSDF01000054.1"/>
</dbReference>
<gene>
    <name evidence="2" type="ORF">BFW87_27660</name>
</gene>